<name>A0A8K1FGB6_PYTOL</name>
<evidence type="ECO:0000256" key="2">
    <source>
        <dbReference type="SAM" id="SignalP"/>
    </source>
</evidence>
<dbReference type="OrthoDB" id="115518at2759"/>
<evidence type="ECO:0000313" key="3">
    <source>
        <dbReference type="EMBL" id="TMW61471.1"/>
    </source>
</evidence>
<keyword evidence="2" id="KW-0732">Signal</keyword>
<protein>
    <submittedName>
        <fullName evidence="3">Uncharacterized protein</fullName>
    </submittedName>
</protein>
<proteinExistence type="predicted"/>
<feature type="region of interest" description="Disordered" evidence="1">
    <location>
        <begin position="280"/>
        <end position="358"/>
    </location>
</feature>
<sequence length="358" mass="38632">MKLPLCLALTAACATTTLAVEHIRVHKFHHDRFYVTPMGQQCAYDASIDPTMYPCRDNGLCVRLNETYGECRPQGGSAIGSDESDEEDVGDSDSYDSEDEEASGSGSVAVGSASGSGSHKSNAVNVGDDDEEDDEDDDDDDDDEEETTPPVTKKVVKAKTAPHKMHDRFYVTPMGQQCAYNASIDPTMYPCRDNGVCVRLNETYGECQPTAKKVVKKTQVVKKTEVAKKTDAAPHKMHSKLYFAEIGGQCAYNASIDPSMYGCRDQGVCVRLNETYGECRPQLSSSSASGSDDSDSETDVGDSESDDESGSGSNSTAVGDVEVGSIDKKTSVKSPAKQSEDDDEDEEDEDEEDSDDEN</sequence>
<accession>A0A8K1FGB6</accession>
<feature type="compositionally biased region" description="Low complexity" evidence="1">
    <location>
        <begin position="103"/>
        <end position="118"/>
    </location>
</feature>
<dbReference type="EMBL" id="SPLM01000076">
    <property type="protein sequence ID" value="TMW61471.1"/>
    <property type="molecule type" value="Genomic_DNA"/>
</dbReference>
<feature type="signal peptide" evidence="2">
    <location>
        <begin position="1"/>
        <end position="19"/>
    </location>
</feature>
<reference evidence="3" key="1">
    <citation type="submission" date="2019-03" db="EMBL/GenBank/DDBJ databases">
        <title>Long read genome sequence of the mycoparasitic Pythium oligandrum ATCC 38472 isolated from sugarbeet rhizosphere.</title>
        <authorList>
            <person name="Gaulin E."/>
        </authorList>
    </citation>
    <scope>NUCLEOTIDE SEQUENCE</scope>
    <source>
        <strain evidence="3">ATCC 38472_TT</strain>
    </source>
</reference>
<evidence type="ECO:0000313" key="4">
    <source>
        <dbReference type="Proteomes" id="UP000794436"/>
    </source>
</evidence>
<feature type="region of interest" description="Disordered" evidence="1">
    <location>
        <begin position="72"/>
        <end position="159"/>
    </location>
</feature>
<feature type="compositionally biased region" description="Acidic residues" evidence="1">
    <location>
        <begin position="292"/>
        <end position="309"/>
    </location>
</feature>
<dbReference type="Proteomes" id="UP000794436">
    <property type="component" value="Unassembled WGS sequence"/>
</dbReference>
<comment type="caution">
    <text evidence="3">The sequence shown here is derived from an EMBL/GenBank/DDBJ whole genome shotgun (WGS) entry which is preliminary data.</text>
</comment>
<dbReference type="AlphaFoldDB" id="A0A8K1FGB6"/>
<evidence type="ECO:0000256" key="1">
    <source>
        <dbReference type="SAM" id="MobiDB-lite"/>
    </source>
</evidence>
<feature type="compositionally biased region" description="Acidic residues" evidence="1">
    <location>
        <begin position="340"/>
        <end position="358"/>
    </location>
</feature>
<keyword evidence="4" id="KW-1185">Reference proteome</keyword>
<feature type="compositionally biased region" description="Acidic residues" evidence="1">
    <location>
        <begin position="82"/>
        <end position="102"/>
    </location>
</feature>
<feature type="compositionally biased region" description="Acidic residues" evidence="1">
    <location>
        <begin position="127"/>
        <end position="147"/>
    </location>
</feature>
<organism evidence="3 4">
    <name type="scientific">Pythium oligandrum</name>
    <name type="common">Mycoparasitic fungus</name>
    <dbReference type="NCBI Taxonomy" id="41045"/>
    <lineage>
        <taxon>Eukaryota</taxon>
        <taxon>Sar</taxon>
        <taxon>Stramenopiles</taxon>
        <taxon>Oomycota</taxon>
        <taxon>Peronosporomycetes</taxon>
        <taxon>Pythiales</taxon>
        <taxon>Pythiaceae</taxon>
        <taxon>Pythium</taxon>
    </lineage>
</organism>
<feature type="chain" id="PRO_5035446252" evidence="2">
    <location>
        <begin position="20"/>
        <end position="358"/>
    </location>
</feature>
<gene>
    <name evidence="3" type="ORF">Poli38472_012662</name>
</gene>